<organism evidence="10 11">
    <name type="scientific">Vanilla planifolia</name>
    <name type="common">Vanilla</name>
    <dbReference type="NCBI Taxonomy" id="51239"/>
    <lineage>
        <taxon>Eukaryota</taxon>
        <taxon>Viridiplantae</taxon>
        <taxon>Streptophyta</taxon>
        <taxon>Embryophyta</taxon>
        <taxon>Tracheophyta</taxon>
        <taxon>Spermatophyta</taxon>
        <taxon>Magnoliopsida</taxon>
        <taxon>Liliopsida</taxon>
        <taxon>Asparagales</taxon>
        <taxon>Orchidaceae</taxon>
        <taxon>Vanilloideae</taxon>
        <taxon>Vanilleae</taxon>
        <taxon>Vanilla</taxon>
    </lineage>
</organism>
<reference evidence="10 11" key="1">
    <citation type="journal article" date="2020" name="Nat. Food">
        <title>A phased Vanilla planifolia genome enables genetic improvement of flavour and production.</title>
        <authorList>
            <person name="Hasing T."/>
            <person name="Tang H."/>
            <person name="Brym M."/>
            <person name="Khazi F."/>
            <person name="Huang T."/>
            <person name="Chambers A.H."/>
        </authorList>
    </citation>
    <scope>NUCLEOTIDE SEQUENCE [LARGE SCALE GENOMIC DNA]</scope>
    <source>
        <tissue evidence="10">Leaf</tissue>
    </source>
</reference>
<evidence type="ECO:0000256" key="1">
    <source>
        <dbReference type="ARBA" id="ARBA00004123"/>
    </source>
</evidence>
<dbReference type="SUPFAM" id="SSF57959">
    <property type="entry name" value="Leucine zipper domain"/>
    <property type="match status" value="1"/>
</dbReference>
<dbReference type="SMART" id="SM00338">
    <property type="entry name" value="BRLZ"/>
    <property type="match status" value="1"/>
</dbReference>
<evidence type="ECO:0000256" key="3">
    <source>
        <dbReference type="ARBA" id="ARBA00023015"/>
    </source>
</evidence>
<feature type="compositionally biased region" description="Basic and acidic residues" evidence="8">
    <location>
        <begin position="126"/>
        <end position="138"/>
    </location>
</feature>
<accession>A0A835REF8</accession>
<dbReference type="InterPro" id="IPR044827">
    <property type="entry name" value="GBF-like"/>
</dbReference>
<dbReference type="CDD" id="cd14702">
    <property type="entry name" value="bZIP_plant_GBF1"/>
    <property type="match status" value="1"/>
</dbReference>
<feature type="region of interest" description="Disordered" evidence="8">
    <location>
        <begin position="1"/>
        <end position="30"/>
    </location>
</feature>
<feature type="compositionally biased region" description="Polar residues" evidence="8">
    <location>
        <begin position="189"/>
        <end position="209"/>
    </location>
</feature>
<evidence type="ECO:0000313" key="10">
    <source>
        <dbReference type="EMBL" id="KAG0484938.1"/>
    </source>
</evidence>
<evidence type="ECO:0000256" key="6">
    <source>
        <dbReference type="ARBA" id="ARBA00023242"/>
    </source>
</evidence>
<evidence type="ECO:0000259" key="9">
    <source>
        <dbReference type="PROSITE" id="PS50217"/>
    </source>
</evidence>
<feature type="region of interest" description="Disordered" evidence="8">
    <location>
        <begin position="113"/>
        <end position="209"/>
    </location>
</feature>
<evidence type="ECO:0000256" key="7">
    <source>
        <dbReference type="SAM" id="Coils"/>
    </source>
</evidence>
<keyword evidence="4" id="KW-0238">DNA-binding</keyword>
<dbReference type="Pfam" id="PF07777">
    <property type="entry name" value="MFMR"/>
    <property type="match status" value="1"/>
</dbReference>
<dbReference type="GO" id="GO:0003700">
    <property type="term" value="F:DNA-binding transcription factor activity"/>
    <property type="evidence" value="ECO:0007669"/>
    <property type="project" value="InterPro"/>
</dbReference>
<evidence type="ECO:0000256" key="8">
    <source>
        <dbReference type="SAM" id="MobiDB-lite"/>
    </source>
</evidence>
<comment type="caution">
    <text evidence="10">The sequence shown here is derived from an EMBL/GenBank/DDBJ whole genome shotgun (WGS) entry which is preliminary data.</text>
</comment>
<feature type="domain" description="BZIP" evidence="9">
    <location>
        <begin position="307"/>
        <end position="370"/>
    </location>
</feature>
<keyword evidence="3" id="KW-0805">Transcription regulation</keyword>
<gene>
    <name evidence="10" type="ORF">HPP92_009017</name>
</gene>
<evidence type="ECO:0000256" key="4">
    <source>
        <dbReference type="ARBA" id="ARBA00023125"/>
    </source>
</evidence>
<keyword evidence="5" id="KW-0804">Transcription</keyword>
<feature type="region of interest" description="Disordered" evidence="8">
    <location>
        <begin position="388"/>
        <end position="416"/>
    </location>
</feature>
<keyword evidence="11" id="KW-1185">Reference proteome</keyword>
<dbReference type="EMBL" id="JADCNL010000004">
    <property type="protein sequence ID" value="KAG0484938.1"/>
    <property type="molecule type" value="Genomic_DNA"/>
</dbReference>
<feature type="compositionally biased region" description="Polar residues" evidence="8">
    <location>
        <begin position="16"/>
        <end position="29"/>
    </location>
</feature>
<dbReference type="Gene3D" id="1.20.5.170">
    <property type="match status" value="1"/>
</dbReference>
<feature type="compositionally biased region" description="Basic and acidic residues" evidence="8">
    <location>
        <begin position="388"/>
        <end position="399"/>
    </location>
</feature>
<dbReference type="GO" id="GO:0000976">
    <property type="term" value="F:transcription cis-regulatory region binding"/>
    <property type="evidence" value="ECO:0007669"/>
    <property type="project" value="UniProtKB-ARBA"/>
</dbReference>
<keyword evidence="7" id="KW-0175">Coiled coil</keyword>
<comment type="similarity">
    <text evidence="2">Belongs to the bZIP family.</text>
</comment>
<dbReference type="AlphaFoldDB" id="A0A835REF8"/>
<dbReference type="PANTHER" id="PTHR45967">
    <property type="entry name" value="G-BOX-BINDING FACTOR 3-RELATED"/>
    <property type="match status" value="1"/>
</dbReference>
<keyword evidence="6" id="KW-0539">Nucleus</keyword>
<feature type="compositionally biased region" description="Polar residues" evidence="8">
    <location>
        <begin position="162"/>
        <end position="173"/>
    </location>
</feature>
<dbReference type="PANTHER" id="PTHR45967:SF2">
    <property type="entry name" value="BZIP TRANSCRIPTION FACTOR 68"/>
    <property type="match status" value="1"/>
</dbReference>
<feature type="coiled-coil region" evidence="7">
    <location>
        <begin position="325"/>
        <end position="373"/>
    </location>
</feature>
<feature type="compositionally biased region" description="Basic and acidic residues" evidence="8">
    <location>
        <begin position="407"/>
        <end position="416"/>
    </location>
</feature>
<evidence type="ECO:0000313" key="11">
    <source>
        <dbReference type="Proteomes" id="UP000636800"/>
    </source>
</evidence>
<dbReference type="InterPro" id="IPR004827">
    <property type="entry name" value="bZIP"/>
</dbReference>
<name>A0A835REF8_VANPL</name>
<dbReference type="Proteomes" id="UP000636800">
    <property type="component" value="Unassembled WGS sequence"/>
</dbReference>
<dbReference type="FunFam" id="1.20.5.170:FF:000020">
    <property type="entry name" value="BZIP transcription factor"/>
    <property type="match status" value="1"/>
</dbReference>
<dbReference type="PROSITE" id="PS00036">
    <property type="entry name" value="BZIP_BASIC"/>
    <property type="match status" value="1"/>
</dbReference>
<evidence type="ECO:0000256" key="5">
    <source>
        <dbReference type="ARBA" id="ARBA00023163"/>
    </source>
</evidence>
<dbReference type="PROSITE" id="PS50217">
    <property type="entry name" value="BZIP"/>
    <property type="match status" value="1"/>
</dbReference>
<dbReference type="Pfam" id="PF00170">
    <property type="entry name" value="bZIP_1"/>
    <property type="match status" value="1"/>
</dbReference>
<proteinExistence type="inferred from homology"/>
<comment type="subcellular location">
    <subcellularLocation>
        <location evidence="1">Nucleus</location>
    </subcellularLocation>
</comment>
<dbReference type="InterPro" id="IPR012900">
    <property type="entry name" value="MFMR"/>
</dbReference>
<evidence type="ECO:0000256" key="2">
    <source>
        <dbReference type="ARBA" id="ARBA00007163"/>
    </source>
</evidence>
<feature type="compositionally biased region" description="Low complexity" evidence="8">
    <location>
        <begin position="174"/>
        <end position="188"/>
    </location>
</feature>
<dbReference type="InterPro" id="IPR046347">
    <property type="entry name" value="bZIP_sf"/>
</dbReference>
<sequence>MGNSETDAPAKVPKTTAAQEQPSVSSTGPATAVYPDWAFQAYSPIPPPGFFHSAVASNPPPPPYVWGAQHLIPPYGTPPPYVMYPHGGIYAHPSMAPGSHPFSSFSIASPNGNVETSGAVPGSLEAEVKSSEGKEKSPIKRSRGSLGSLNMITGKNGDLGKTSGTSGNGAYSQSGDSGSEASSEGSDANSQNDSSQKAGDAQNPSDAAQQNGNVAYANTAHGSQNGAARASSQPMIGPVMSLMQVPISAAPGGAAVPTTNLNIGMDFWGATNPATIASIRGKVPSSAVAAPIVPSSSSELWIQDERELKRQRRKQSNRESARRSRLRKQAECEELAHRVEVLKEENGSLRAELNRIKKEYEQLLSQNTSLKESLGEIPKGTEELIRERVEKPSEDDGLKKNANSDGQGREADIAQL</sequence>
<dbReference type="GO" id="GO:0005634">
    <property type="term" value="C:nucleus"/>
    <property type="evidence" value="ECO:0007669"/>
    <property type="project" value="UniProtKB-SubCell"/>
</dbReference>
<dbReference type="Pfam" id="PF16596">
    <property type="entry name" value="MFMR_assoc"/>
    <property type="match status" value="1"/>
</dbReference>
<dbReference type="InterPro" id="IPR045314">
    <property type="entry name" value="bZIP_plant_GBF1"/>
</dbReference>
<protein>
    <recommendedName>
        <fullName evidence="9">BZIP domain-containing protein</fullName>
    </recommendedName>
</protein>